<evidence type="ECO:0000256" key="7">
    <source>
        <dbReference type="ARBA" id="ARBA00022605"/>
    </source>
</evidence>
<evidence type="ECO:0000256" key="5">
    <source>
        <dbReference type="ARBA" id="ARBA00021164"/>
    </source>
</evidence>
<comment type="caution">
    <text evidence="16">The sequence shown here is derived from an EMBL/GenBank/DDBJ whole genome shotgun (WGS) entry which is preliminary data.</text>
</comment>
<evidence type="ECO:0000256" key="6">
    <source>
        <dbReference type="ARBA" id="ARBA00022576"/>
    </source>
</evidence>
<dbReference type="AlphaFoldDB" id="A0A1T1E2I2"/>
<accession>A0A1T1E2I2</accession>
<dbReference type="GO" id="GO:0030170">
    <property type="term" value="F:pyridoxal phosphate binding"/>
    <property type="evidence" value="ECO:0007669"/>
    <property type="project" value="TreeGrafter"/>
</dbReference>
<feature type="domain" description="Aminotransferase class V" evidence="15">
    <location>
        <begin position="2"/>
        <end position="112"/>
    </location>
</feature>
<dbReference type="EMBL" id="MVIT01000034">
    <property type="protein sequence ID" value="OOV47133.1"/>
    <property type="molecule type" value="Genomic_DNA"/>
</dbReference>
<evidence type="ECO:0000256" key="2">
    <source>
        <dbReference type="ARBA" id="ARBA00005099"/>
    </source>
</evidence>
<evidence type="ECO:0000259" key="15">
    <source>
        <dbReference type="Pfam" id="PF00266"/>
    </source>
</evidence>
<proteinExistence type="inferred from homology"/>
<keyword evidence="7" id="KW-0028">Amino-acid biosynthesis</keyword>
<gene>
    <name evidence="16" type="ORF">B1J93_02060</name>
</gene>
<dbReference type="InterPro" id="IPR015424">
    <property type="entry name" value="PyrdxlP-dep_Trfase"/>
</dbReference>
<comment type="catalytic activity">
    <reaction evidence="14">
        <text>O-phospho-L-serine + 2-oxoglutarate = 3-phosphooxypyruvate + L-glutamate</text>
        <dbReference type="Rhea" id="RHEA:14329"/>
        <dbReference type="ChEBI" id="CHEBI:16810"/>
        <dbReference type="ChEBI" id="CHEBI:18110"/>
        <dbReference type="ChEBI" id="CHEBI:29985"/>
        <dbReference type="ChEBI" id="CHEBI:57524"/>
        <dbReference type="EC" id="2.6.1.52"/>
    </reaction>
</comment>
<dbReference type="FunFam" id="3.90.1150.10:FF:000006">
    <property type="entry name" value="Phosphoserine aminotransferase"/>
    <property type="match status" value="1"/>
</dbReference>
<evidence type="ECO:0000256" key="9">
    <source>
        <dbReference type="ARBA" id="ARBA00022898"/>
    </source>
</evidence>
<dbReference type="InterPro" id="IPR022278">
    <property type="entry name" value="Pser_aminoTfrase"/>
</dbReference>
<evidence type="ECO:0000256" key="4">
    <source>
        <dbReference type="ARBA" id="ARBA00013030"/>
    </source>
</evidence>
<feature type="non-terminal residue" evidence="16">
    <location>
        <position position="1"/>
    </location>
</feature>
<dbReference type="PANTHER" id="PTHR43247:SF1">
    <property type="entry name" value="PHOSPHOSERINE AMINOTRANSFERASE"/>
    <property type="match status" value="1"/>
</dbReference>
<dbReference type="EC" id="2.6.1.52" evidence="4"/>
<dbReference type="InterPro" id="IPR000192">
    <property type="entry name" value="Aminotrans_V_dom"/>
</dbReference>
<reference evidence="16 17" key="1">
    <citation type="submission" date="2017-02" db="EMBL/GenBank/DDBJ databases">
        <title>Comparative genomic analysis of Brazilian Leptospira kirschneri strains of different serogroups.</title>
        <authorList>
            <person name="Moreno L.Z."/>
            <person name="Miraglia F."/>
            <person name="Kremer F.S."/>
            <person name="Eslabao M.R."/>
            <person name="Lilenbaum W."/>
            <person name="Dellagostin O.A."/>
            <person name="Moreno A.M."/>
        </authorList>
    </citation>
    <scope>NUCLEOTIDE SEQUENCE [LARGE SCALE GENOMIC DNA]</scope>
    <source>
        <strain evidence="16 17">M110/06</strain>
    </source>
</reference>
<organism evidence="16 17">
    <name type="scientific">Leptospira kirschneri serovar Pomona</name>
    <dbReference type="NCBI Taxonomy" id="561005"/>
    <lineage>
        <taxon>Bacteria</taxon>
        <taxon>Pseudomonadati</taxon>
        <taxon>Spirochaetota</taxon>
        <taxon>Spirochaetia</taxon>
        <taxon>Leptospirales</taxon>
        <taxon>Leptospiraceae</taxon>
        <taxon>Leptospira</taxon>
    </lineage>
</organism>
<evidence type="ECO:0000256" key="13">
    <source>
        <dbReference type="ARBA" id="ARBA00047630"/>
    </source>
</evidence>
<comment type="similarity">
    <text evidence="3">Belongs to the class-V pyridoxal-phosphate-dependent aminotransferase family. SerC subfamily.</text>
</comment>
<dbReference type="InterPro" id="IPR015422">
    <property type="entry name" value="PyrdxlP-dep_Trfase_small"/>
</dbReference>
<dbReference type="SUPFAM" id="SSF53383">
    <property type="entry name" value="PLP-dependent transferases"/>
    <property type="match status" value="1"/>
</dbReference>
<evidence type="ECO:0000313" key="16">
    <source>
        <dbReference type="EMBL" id="OOV47133.1"/>
    </source>
</evidence>
<keyword evidence="8 16" id="KW-0808">Transferase</keyword>
<evidence type="ECO:0000256" key="1">
    <source>
        <dbReference type="ARBA" id="ARBA00001933"/>
    </source>
</evidence>
<dbReference type="GO" id="GO:0004648">
    <property type="term" value="F:O-phospho-L-serine:2-oxoglutarate aminotransferase activity"/>
    <property type="evidence" value="ECO:0007669"/>
    <property type="project" value="UniProtKB-EC"/>
</dbReference>
<dbReference type="GO" id="GO:0008615">
    <property type="term" value="P:pyridoxine biosynthetic process"/>
    <property type="evidence" value="ECO:0007669"/>
    <property type="project" value="UniProtKB-KW"/>
</dbReference>
<dbReference type="Gene3D" id="3.90.1150.10">
    <property type="entry name" value="Aspartate Aminotransferase, domain 1"/>
    <property type="match status" value="1"/>
</dbReference>
<keyword evidence="10" id="KW-0664">Pyridoxine biosynthesis</keyword>
<dbReference type="GO" id="GO:0006564">
    <property type="term" value="P:L-serine biosynthetic process"/>
    <property type="evidence" value="ECO:0007669"/>
    <property type="project" value="UniProtKB-KW"/>
</dbReference>
<evidence type="ECO:0000313" key="17">
    <source>
        <dbReference type="Proteomes" id="UP000191008"/>
    </source>
</evidence>
<dbReference type="RefSeq" id="WP_139363903.1">
    <property type="nucleotide sequence ID" value="NZ_MVIT01000034.1"/>
</dbReference>
<evidence type="ECO:0000256" key="14">
    <source>
        <dbReference type="ARBA" id="ARBA00049007"/>
    </source>
</evidence>
<comment type="cofactor">
    <cofactor evidence="1">
        <name>pyridoxal 5'-phosphate</name>
        <dbReference type="ChEBI" id="CHEBI:597326"/>
    </cofactor>
</comment>
<dbReference type="GO" id="GO:0005737">
    <property type="term" value="C:cytoplasm"/>
    <property type="evidence" value="ECO:0007669"/>
    <property type="project" value="TreeGrafter"/>
</dbReference>
<keyword evidence="9" id="KW-0663">Pyridoxal phosphate</keyword>
<dbReference type="Pfam" id="PF00266">
    <property type="entry name" value="Aminotran_5"/>
    <property type="match status" value="1"/>
</dbReference>
<keyword evidence="6 16" id="KW-0032">Aminotransferase</keyword>
<evidence type="ECO:0000256" key="12">
    <source>
        <dbReference type="ARBA" id="ARBA00031421"/>
    </source>
</evidence>
<protein>
    <recommendedName>
        <fullName evidence="5">Phosphoserine aminotransferase</fullName>
        <ecNumber evidence="4">2.6.1.52</ecNumber>
    </recommendedName>
    <alternativeName>
        <fullName evidence="12">Phosphohydroxythreonine aminotransferase</fullName>
    </alternativeName>
</protein>
<sequence>NTPSTYSIYIAKLVFEWLLKLGGIEAIEKVNEQKAKLIYDFIDSSSLYVCPVQKRARSKMNVVFLLKDKNLDSKFLDEAEKSGLHGLGGHRLVGGFRASIYNSMPLSGVQKLVSFMKDFESKV</sequence>
<evidence type="ECO:0000256" key="10">
    <source>
        <dbReference type="ARBA" id="ARBA00023096"/>
    </source>
</evidence>
<keyword evidence="11" id="KW-0718">Serine biosynthesis</keyword>
<evidence type="ECO:0000256" key="8">
    <source>
        <dbReference type="ARBA" id="ARBA00022679"/>
    </source>
</evidence>
<dbReference type="Proteomes" id="UP000191008">
    <property type="component" value="Unassembled WGS sequence"/>
</dbReference>
<name>A0A1T1E2I2_9LEPT</name>
<evidence type="ECO:0000256" key="3">
    <source>
        <dbReference type="ARBA" id="ARBA00006904"/>
    </source>
</evidence>
<evidence type="ECO:0000256" key="11">
    <source>
        <dbReference type="ARBA" id="ARBA00023299"/>
    </source>
</evidence>
<dbReference type="PANTHER" id="PTHR43247">
    <property type="entry name" value="PHOSPHOSERINE AMINOTRANSFERASE"/>
    <property type="match status" value="1"/>
</dbReference>
<comment type="catalytic activity">
    <reaction evidence="13">
        <text>4-(phosphooxy)-L-threonine + 2-oxoglutarate = (R)-3-hydroxy-2-oxo-4-phosphooxybutanoate + L-glutamate</text>
        <dbReference type="Rhea" id="RHEA:16573"/>
        <dbReference type="ChEBI" id="CHEBI:16810"/>
        <dbReference type="ChEBI" id="CHEBI:29985"/>
        <dbReference type="ChEBI" id="CHEBI:58452"/>
        <dbReference type="ChEBI" id="CHEBI:58538"/>
        <dbReference type="EC" id="2.6.1.52"/>
    </reaction>
</comment>
<comment type="pathway">
    <text evidence="2">Amino-acid biosynthesis; L-serine biosynthesis; L-serine from 3-phospho-D-glycerate: step 2/3.</text>
</comment>